<keyword evidence="3" id="KW-0175">Coiled coil</keyword>
<sequence>MKKVAVLLGALVATLFTGIAAQGQNLKFAHIDTQALIASMPERDSAMTKLKAFEQDLMEQMDQLQVEVNKKYQDYLQKRDGFTPSVRESKEKELTELQQRLQEFQSAAQRDFNDMQSKLMQPIIERAHAAIEKVGKAGGYIYVLDKSLGSILYNSDQSVDLLPEVQKELGIKAKAEKVEKTTEKKK</sequence>
<dbReference type="PANTHER" id="PTHR35089:SF1">
    <property type="entry name" value="CHAPERONE PROTEIN SKP"/>
    <property type="match status" value="1"/>
</dbReference>
<dbReference type="PATRIC" id="fig|1702214.3.peg.2036"/>
<dbReference type="Gene3D" id="3.30.910.20">
    <property type="entry name" value="Skp domain"/>
    <property type="match status" value="1"/>
</dbReference>
<name>A0A0Q4B750_9BACT</name>
<keyword evidence="2 4" id="KW-0732">Signal</keyword>
<dbReference type="Proteomes" id="UP000054172">
    <property type="component" value="Unassembled WGS sequence"/>
</dbReference>
<dbReference type="GO" id="GO:0005829">
    <property type="term" value="C:cytosol"/>
    <property type="evidence" value="ECO:0007669"/>
    <property type="project" value="TreeGrafter"/>
</dbReference>
<feature type="signal peptide" evidence="4">
    <location>
        <begin position="1"/>
        <end position="21"/>
    </location>
</feature>
<dbReference type="PANTHER" id="PTHR35089">
    <property type="entry name" value="CHAPERONE PROTEIN SKP"/>
    <property type="match status" value="1"/>
</dbReference>
<gene>
    <name evidence="5" type="ORF">AL399_05095</name>
</gene>
<dbReference type="Pfam" id="PF03938">
    <property type="entry name" value="OmpH"/>
    <property type="match status" value="1"/>
</dbReference>
<keyword evidence="6" id="KW-1185">Reference proteome</keyword>
<evidence type="ECO:0000256" key="4">
    <source>
        <dbReference type="SAM" id="SignalP"/>
    </source>
</evidence>
<dbReference type="STRING" id="1702214.AL399_05095"/>
<evidence type="ECO:0000313" key="6">
    <source>
        <dbReference type="Proteomes" id="UP000054172"/>
    </source>
</evidence>
<reference evidence="5" key="1">
    <citation type="submission" date="2015-08" db="EMBL/GenBank/DDBJ databases">
        <title>Candidatus Bacteriodes Periocalifornicus.</title>
        <authorList>
            <person name="McLean J.S."/>
            <person name="Kelley S."/>
        </authorList>
    </citation>
    <scope>NUCLEOTIDE SEQUENCE [LARGE SCALE GENOMIC DNA]</scope>
    <source>
        <strain evidence="5">12B</strain>
    </source>
</reference>
<comment type="similarity">
    <text evidence="1">Belongs to the Skp family.</text>
</comment>
<dbReference type="SUPFAM" id="SSF111384">
    <property type="entry name" value="OmpH-like"/>
    <property type="match status" value="1"/>
</dbReference>
<dbReference type="GO" id="GO:0051082">
    <property type="term" value="F:unfolded protein binding"/>
    <property type="evidence" value="ECO:0007669"/>
    <property type="project" value="InterPro"/>
</dbReference>
<dbReference type="SMART" id="SM00935">
    <property type="entry name" value="OmpH"/>
    <property type="match status" value="1"/>
</dbReference>
<dbReference type="InterPro" id="IPR005632">
    <property type="entry name" value="Chaperone_Skp"/>
</dbReference>
<dbReference type="InterPro" id="IPR024930">
    <property type="entry name" value="Skp_dom_sf"/>
</dbReference>
<feature type="coiled-coil region" evidence="3">
    <location>
        <begin position="54"/>
        <end position="107"/>
    </location>
</feature>
<feature type="chain" id="PRO_5006212518" description="Molecular chaperone Skp" evidence="4">
    <location>
        <begin position="22"/>
        <end position="186"/>
    </location>
</feature>
<evidence type="ECO:0000256" key="1">
    <source>
        <dbReference type="ARBA" id="ARBA00009091"/>
    </source>
</evidence>
<proteinExistence type="inferred from homology"/>
<comment type="caution">
    <text evidence="5">The sequence shown here is derived from an EMBL/GenBank/DDBJ whole genome shotgun (WGS) entry which is preliminary data.</text>
</comment>
<dbReference type="GO" id="GO:0050821">
    <property type="term" value="P:protein stabilization"/>
    <property type="evidence" value="ECO:0007669"/>
    <property type="project" value="TreeGrafter"/>
</dbReference>
<organism evidence="5 6">
    <name type="scientific">Candidatus [Bacteroides] periocalifornicus</name>
    <dbReference type="NCBI Taxonomy" id="1702214"/>
    <lineage>
        <taxon>Bacteria</taxon>
        <taxon>Pseudomonadati</taxon>
        <taxon>Bacteroidota</taxon>
    </lineage>
</organism>
<dbReference type="EMBL" id="LIIK01000020">
    <property type="protein sequence ID" value="KQM08827.1"/>
    <property type="molecule type" value="Genomic_DNA"/>
</dbReference>
<evidence type="ECO:0000256" key="2">
    <source>
        <dbReference type="ARBA" id="ARBA00022729"/>
    </source>
</evidence>
<evidence type="ECO:0008006" key="7">
    <source>
        <dbReference type="Google" id="ProtNLM"/>
    </source>
</evidence>
<dbReference type="AlphaFoldDB" id="A0A0Q4B750"/>
<protein>
    <recommendedName>
        <fullName evidence="7">Molecular chaperone Skp</fullName>
    </recommendedName>
</protein>
<evidence type="ECO:0000313" key="5">
    <source>
        <dbReference type="EMBL" id="KQM08827.1"/>
    </source>
</evidence>
<evidence type="ECO:0000256" key="3">
    <source>
        <dbReference type="SAM" id="Coils"/>
    </source>
</evidence>
<accession>A0A0Q4B750</accession>